<dbReference type="OrthoDB" id="782293at2759"/>
<dbReference type="Proteomes" id="UP000595140">
    <property type="component" value="Unassembled WGS sequence"/>
</dbReference>
<dbReference type="InterPro" id="IPR040307">
    <property type="entry name" value="Ribosomal_cL37"/>
</dbReference>
<evidence type="ECO:0000313" key="2">
    <source>
        <dbReference type="EMBL" id="VFQ68830.1"/>
    </source>
</evidence>
<sequence length="155" mass="17380">MAAAVLFFNAAPTTVFLSFHSSSSSSSRLSSSLLAAHPPLRFDTTCNVVASKSSIYPRILGPHFLKERDALVTNAAASTGSVDGNTPEPPPEIREENVSVENLPLESKVQENLEQRMRTKMAKKIRMRRKRLLQKRHLRKKGRWPPSKMKKNQNV</sequence>
<organism evidence="2 3">
    <name type="scientific">Cuscuta campestris</name>
    <dbReference type="NCBI Taxonomy" id="132261"/>
    <lineage>
        <taxon>Eukaryota</taxon>
        <taxon>Viridiplantae</taxon>
        <taxon>Streptophyta</taxon>
        <taxon>Embryophyta</taxon>
        <taxon>Tracheophyta</taxon>
        <taxon>Spermatophyta</taxon>
        <taxon>Magnoliopsida</taxon>
        <taxon>eudicotyledons</taxon>
        <taxon>Gunneridae</taxon>
        <taxon>Pentapetalae</taxon>
        <taxon>asterids</taxon>
        <taxon>lamiids</taxon>
        <taxon>Solanales</taxon>
        <taxon>Convolvulaceae</taxon>
        <taxon>Cuscuteae</taxon>
        <taxon>Cuscuta</taxon>
        <taxon>Cuscuta subgen. Grammica</taxon>
        <taxon>Cuscuta sect. Cleistogrammica</taxon>
    </lineage>
</organism>
<feature type="region of interest" description="Disordered" evidence="1">
    <location>
        <begin position="127"/>
        <end position="155"/>
    </location>
</feature>
<gene>
    <name evidence="2" type="ORF">CCAM_LOCUS10606</name>
</gene>
<dbReference type="AlphaFoldDB" id="A0A484KU40"/>
<dbReference type="GO" id="GO:0032544">
    <property type="term" value="P:plastid translation"/>
    <property type="evidence" value="ECO:0007669"/>
    <property type="project" value="TreeGrafter"/>
</dbReference>
<accession>A0A484KU40</accession>
<dbReference type="PANTHER" id="PTHR34678:SF1">
    <property type="entry name" value="LARGE RIBOSOMAL SUBUNIT PROTEIN CL37"/>
    <property type="match status" value="1"/>
</dbReference>
<dbReference type="PANTHER" id="PTHR34678">
    <property type="entry name" value="50S RIBOSOMAL PROTEIN 5, CHLOROPLASTIC"/>
    <property type="match status" value="1"/>
</dbReference>
<reference evidence="2 3" key="1">
    <citation type="submission" date="2018-04" db="EMBL/GenBank/DDBJ databases">
        <authorList>
            <person name="Vogel A."/>
        </authorList>
    </citation>
    <scope>NUCLEOTIDE SEQUENCE [LARGE SCALE GENOMIC DNA]</scope>
</reference>
<dbReference type="CDD" id="cd23709">
    <property type="entry name" value="Psrp5_CTD"/>
    <property type="match status" value="1"/>
</dbReference>
<keyword evidence="3" id="KW-1185">Reference proteome</keyword>
<protein>
    <submittedName>
        <fullName evidence="2">Uncharacterized protein</fullName>
    </submittedName>
</protein>
<evidence type="ECO:0000256" key="1">
    <source>
        <dbReference type="SAM" id="MobiDB-lite"/>
    </source>
</evidence>
<dbReference type="GO" id="GO:0009535">
    <property type="term" value="C:chloroplast thylakoid membrane"/>
    <property type="evidence" value="ECO:0007669"/>
    <property type="project" value="TreeGrafter"/>
</dbReference>
<feature type="region of interest" description="Disordered" evidence="1">
    <location>
        <begin position="77"/>
        <end position="109"/>
    </location>
</feature>
<proteinExistence type="predicted"/>
<dbReference type="EMBL" id="OOIL02000746">
    <property type="protein sequence ID" value="VFQ68830.1"/>
    <property type="molecule type" value="Genomic_DNA"/>
</dbReference>
<name>A0A484KU40_9ASTE</name>
<evidence type="ECO:0000313" key="3">
    <source>
        <dbReference type="Proteomes" id="UP000595140"/>
    </source>
</evidence>